<dbReference type="AlphaFoldDB" id="A0A553GW62"/>
<evidence type="ECO:0000256" key="4">
    <source>
        <dbReference type="ARBA" id="ARBA00022643"/>
    </source>
</evidence>
<feature type="domain" description="FMN-binding" evidence="6">
    <location>
        <begin position="95"/>
        <end position="174"/>
    </location>
</feature>
<evidence type="ECO:0000313" key="7">
    <source>
        <dbReference type="EMBL" id="TRX73737.1"/>
    </source>
</evidence>
<dbReference type="OrthoDB" id="9784165at2"/>
<evidence type="ECO:0000256" key="5">
    <source>
        <dbReference type="ARBA" id="ARBA00022982"/>
    </source>
</evidence>
<evidence type="ECO:0000256" key="3">
    <source>
        <dbReference type="ARBA" id="ARBA00022630"/>
    </source>
</evidence>
<dbReference type="NCBIfam" id="TIGR01947">
    <property type="entry name" value="rnfG"/>
    <property type="match status" value="1"/>
</dbReference>
<dbReference type="Pfam" id="PF04205">
    <property type="entry name" value="FMN_bind"/>
    <property type="match status" value="1"/>
</dbReference>
<evidence type="ECO:0000313" key="8">
    <source>
        <dbReference type="Proteomes" id="UP000315235"/>
    </source>
</evidence>
<dbReference type="InterPro" id="IPR010209">
    <property type="entry name" value="Ion_transpt_RnfG/RsxG"/>
</dbReference>
<name>A0A553GW62_9PSED</name>
<dbReference type="GO" id="GO:0010181">
    <property type="term" value="F:FMN binding"/>
    <property type="evidence" value="ECO:0007669"/>
    <property type="project" value="InterPro"/>
</dbReference>
<dbReference type="EMBL" id="VJOY01000012">
    <property type="protein sequence ID" value="TRX73737.1"/>
    <property type="molecule type" value="Genomic_DNA"/>
</dbReference>
<dbReference type="GO" id="GO:0009055">
    <property type="term" value="F:electron transfer activity"/>
    <property type="evidence" value="ECO:0007669"/>
    <property type="project" value="InterPro"/>
</dbReference>
<keyword evidence="4" id="KW-0288">FMN</keyword>
<sequence length="187" mass="19727">MRRAMAPLSLAGAGVLLCLLVALLLAPRIAAQRQAAAERALFDLLPAELHDDRPLDHPVALPAGGLLGNADAAPGYQARRAGMAQAVLLPVSADGYEGPIRLWVAIDRDGRLVGVKVLEQHETPGLGDLARHVGWLHGLQNRRPDSLGAADQIAGATVTSRAVTDALQRALRFFDAHRDALLAGDTP</sequence>
<keyword evidence="2" id="KW-0597">Phosphoprotein</keyword>
<keyword evidence="3" id="KW-0285">Flavoprotein</keyword>
<dbReference type="GO" id="GO:0022900">
    <property type="term" value="P:electron transport chain"/>
    <property type="evidence" value="ECO:0007669"/>
    <property type="project" value="InterPro"/>
</dbReference>
<evidence type="ECO:0000256" key="2">
    <source>
        <dbReference type="ARBA" id="ARBA00022553"/>
    </source>
</evidence>
<reference evidence="7 8" key="1">
    <citation type="submission" date="2019-07" db="EMBL/GenBank/DDBJ databases">
        <title>Pseudomonas mangiferae sp. nov., isolated from bark of mango tree in Thailand.</title>
        <authorList>
            <person name="Srisuk N."/>
            <person name="Anurat P."/>
        </authorList>
    </citation>
    <scope>NUCLEOTIDE SEQUENCE [LARGE SCALE GENOMIC DNA]</scope>
    <source>
        <strain evidence="7 8">DMKU_BBB3-04</strain>
    </source>
</reference>
<evidence type="ECO:0000256" key="1">
    <source>
        <dbReference type="ARBA" id="ARBA00022448"/>
    </source>
</evidence>
<proteinExistence type="predicted"/>
<protein>
    <submittedName>
        <fullName evidence="7">RnfABCDGE type electron transport complex subunit G</fullName>
    </submittedName>
</protein>
<keyword evidence="5" id="KW-0249">Electron transport</keyword>
<accession>A0A553GW62</accession>
<keyword evidence="8" id="KW-1185">Reference proteome</keyword>
<dbReference type="PANTHER" id="PTHR36118">
    <property type="entry name" value="ION-TRANSLOCATING OXIDOREDUCTASE COMPLEX SUBUNIT G"/>
    <property type="match status" value="1"/>
</dbReference>
<dbReference type="Proteomes" id="UP000315235">
    <property type="component" value="Unassembled WGS sequence"/>
</dbReference>
<dbReference type="PANTHER" id="PTHR36118:SF1">
    <property type="entry name" value="ION-TRANSLOCATING OXIDOREDUCTASE COMPLEX SUBUNIT G"/>
    <property type="match status" value="1"/>
</dbReference>
<dbReference type="PIRSF" id="PIRSF006091">
    <property type="entry name" value="E_trnsport_RnfG"/>
    <property type="match status" value="1"/>
</dbReference>
<gene>
    <name evidence="7" type="ORF">FM069_16535</name>
</gene>
<organism evidence="7 8">
    <name type="scientific">Pseudomonas mangiferae</name>
    <dbReference type="NCBI Taxonomy" id="2593654"/>
    <lineage>
        <taxon>Bacteria</taxon>
        <taxon>Pseudomonadati</taxon>
        <taxon>Pseudomonadota</taxon>
        <taxon>Gammaproteobacteria</taxon>
        <taxon>Pseudomonadales</taxon>
        <taxon>Pseudomonadaceae</taxon>
        <taxon>Pseudomonas</taxon>
    </lineage>
</organism>
<dbReference type="SMART" id="SM00900">
    <property type="entry name" value="FMN_bind"/>
    <property type="match status" value="1"/>
</dbReference>
<comment type="caution">
    <text evidence="7">The sequence shown here is derived from an EMBL/GenBank/DDBJ whole genome shotgun (WGS) entry which is preliminary data.</text>
</comment>
<dbReference type="RefSeq" id="WP_143489472.1">
    <property type="nucleotide sequence ID" value="NZ_VJOY01000012.1"/>
</dbReference>
<keyword evidence="1" id="KW-0813">Transport</keyword>
<dbReference type="InterPro" id="IPR007329">
    <property type="entry name" value="FMN-bd"/>
</dbReference>
<dbReference type="GO" id="GO:0005886">
    <property type="term" value="C:plasma membrane"/>
    <property type="evidence" value="ECO:0007669"/>
    <property type="project" value="InterPro"/>
</dbReference>
<evidence type="ECO:0000259" key="6">
    <source>
        <dbReference type="SMART" id="SM00900"/>
    </source>
</evidence>